<evidence type="ECO:0000313" key="1">
    <source>
        <dbReference type="EMBL" id="MDM7862341.1"/>
    </source>
</evidence>
<evidence type="ECO:0000313" key="2">
    <source>
        <dbReference type="Proteomes" id="UP001234343"/>
    </source>
</evidence>
<dbReference type="Gene3D" id="3.40.190.10">
    <property type="entry name" value="Periplasmic binding protein-like II"/>
    <property type="match status" value="1"/>
</dbReference>
<dbReference type="Proteomes" id="UP001234343">
    <property type="component" value="Unassembled WGS sequence"/>
</dbReference>
<dbReference type="EMBL" id="JAUCBP010000014">
    <property type="protein sequence ID" value="MDM7862341.1"/>
    <property type="molecule type" value="Genomic_DNA"/>
</dbReference>
<proteinExistence type="predicted"/>
<dbReference type="RefSeq" id="WP_289367285.1">
    <property type="nucleotide sequence ID" value="NZ_JAUCBP010000014.1"/>
</dbReference>
<keyword evidence="2" id="KW-1185">Reference proteome</keyword>
<dbReference type="SUPFAM" id="SSF53850">
    <property type="entry name" value="Periplasmic binding protein-like II"/>
    <property type="match status" value="1"/>
</dbReference>
<name>A0ABT7T1L2_9ALTE</name>
<reference evidence="1 2" key="1">
    <citation type="submission" date="2023-06" db="EMBL/GenBank/DDBJ databases">
        <title>Alteromonas sp. ASW11-36 isolated from intertidal sand.</title>
        <authorList>
            <person name="Li Y."/>
        </authorList>
    </citation>
    <scope>NUCLEOTIDE SEQUENCE [LARGE SCALE GENOMIC DNA]</scope>
    <source>
        <strain evidence="1 2">ASW11-36</strain>
    </source>
</reference>
<sequence>MPFAVAADASDSLVVVVHAGNAIEALSKKQVIDIYMGRYSSFPNGQPAAPIDFPDESVEKALFYQLLVNQDLRKIRSYWSRLLFSGRAKPPRELETASEIAQYLDTDINTLAYVPRSQVTTEMKIVYQFDQQ</sequence>
<organism evidence="1 2">
    <name type="scientific">Alteromonas arenosi</name>
    <dbReference type="NCBI Taxonomy" id="3055817"/>
    <lineage>
        <taxon>Bacteria</taxon>
        <taxon>Pseudomonadati</taxon>
        <taxon>Pseudomonadota</taxon>
        <taxon>Gammaproteobacteria</taxon>
        <taxon>Alteromonadales</taxon>
        <taxon>Alteromonadaceae</taxon>
        <taxon>Alteromonas/Salinimonas group</taxon>
        <taxon>Alteromonas</taxon>
    </lineage>
</organism>
<protein>
    <recommendedName>
        <fullName evidence="3">Phosphate ABC transporter substrate-binding protein</fullName>
    </recommendedName>
</protein>
<gene>
    <name evidence="1" type="ORF">QTP81_17165</name>
</gene>
<evidence type="ECO:0008006" key="3">
    <source>
        <dbReference type="Google" id="ProtNLM"/>
    </source>
</evidence>
<accession>A0ABT7T1L2</accession>
<comment type="caution">
    <text evidence="1">The sequence shown here is derived from an EMBL/GenBank/DDBJ whole genome shotgun (WGS) entry which is preliminary data.</text>
</comment>